<dbReference type="InterPro" id="IPR004330">
    <property type="entry name" value="FAR1_DNA_bnd_dom"/>
</dbReference>
<keyword evidence="1 2" id="KW-0863">Zinc-finger</keyword>
<evidence type="ECO:0000313" key="5">
    <source>
        <dbReference type="EMBL" id="RYR62093.1"/>
    </source>
</evidence>
<name>A0A445DG16_ARAHY</name>
<gene>
    <name evidence="5" type="ORF">Ahy_A04g019437</name>
</gene>
<dbReference type="PROSITE" id="PS50966">
    <property type="entry name" value="ZF_SWIM"/>
    <property type="match status" value="1"/>
</dbReference>
<dbReference type="GO" id="GO:0006355">
    <property type="term" value="P:regulation of DNA-templated transcription"/>
    <property type="evidence" value="ECO:0007669"/>
    <property type="project" value="UniProtKB-UniRule"/>
</dbReference>
<dbReference type="InterPro" id="IPR007527">
    <property type="entry name" value="Znf_SWIM"/>
</dbReference>
<evidence type="ECO:0000313" key="6">
    <source>
        <dbReference type="Proteomes" id="UP000289738"/>
    </source>
</evidence>
<organism evidence="5 6">
    <name type="scientific">Arachis hypogaea</name>
    <name type="common">Peanut</name>
    <dbReference type="NCBI Taxonomy" id="3818"/>
    <lineage>
        <taxon>Eukaryota</taxon>
        <taxon>Viridiplantae</taxon>
        <taxon>Streptophyta</taxon>
        <taxon>Embryophyta</taxon>
        <taxon>Tracheophyta</taxon>
        <taxon>Spermatophyta</taxon>
        <taxon>Magnoliopsida</taxon>
        <taxon>eudicotyledons</taxon>
        <taxon>Gunneridae</taxon>
        <taxon>Pentapetalae</taxon>
        <taxon>rosids</taxon>
        <taxon>fabids</taxon>
        <taxon>Fabales</taxon>
        <taxon>Fabaceae</taxon>
        <taxon>Papilionoideae</taxon>
        <taxon>50 kb inversion clade</taxon>
        <taxon>dalbergioids sensu lato</taxon>
        <taxon>Dalbergieae</taxon>
        <taxon>Pterocarpus clade</taxon>
        <taxon>Arachis</taxon>
    </lineage>
</organism>
<sequence>MGDELDGEEIFKKLIDYDYDDAYGLDSVEDSLKHDFLSIGEVEVDKFHFGTYPLLLNFTTDLQRAKVSVQGKTKIGKTQMTRPRSRNLKREPKTETRTGCEAQFQVKFVGAIGRCHVTHFSNVHNHELLEGRLNSLLLGHQRMSKTEIALMNMRKSGISISQVYALQASQSGDFDKLNYGPRDMYNQIDKVRCEILENMGDYEIPVFRSKWQTLVEKFGIEEKECLNKIYEKHRSWVTCYIRGKFFAGFKTILCYKVMQTCIESLEMCATNTYTREVFFLFRHILVQTGAIRVVNYQTRDNNVTYYIFRYAKPTNVWQTEWVNNGNIVTCSCMRMESFGISCEHIISVLVSRDVCKIPKCLVLHRWIKKAKESMSELSSFTRFCILNECVRMMSEVGCVTIDRFHEARDLMLDLYSSYKVEDKETLPSKPGLRGGANPKGHSGWKKPPTLQQLQKAWS</sequence>
<dbReference type="EMBL" id="SDMP01000004">
    <property type="protein sequence ID" value="RYR62093.1"/>
    <property type="molecule type" value="Genomic_DNA"/>
</dbReference>
<dbReference type="Pfam" id="PF03101">
    <property type="entry name" value="FAR1"/>
    <property type="match status" value="1"/>
</dbReference>
<feature type="domain" description="SWIM-type" evidence="4">
    <location>
        <begin position="305"/>
        <end position="353"/>
    </location>
</feature>
<comment type="caution">
    <text evidence="5">The sequence shown here is derived from an EMBL/GenBank/DDBJ whole genome shotgun (WGS) entry which is preliminary data.</text>
</comment>
<comment type="function">
    <text evidence="2">Putative transcription activator involved in regulating light control of development.</text>
</comment>
<dbReference type="GO" id="GO:0008270">
    <property type="term" value="F:zinc ion binding"/>
    <property type="evidence" value="ECO:0007669"/>
    <property type="project" value="UniProtKB-UniRule"/>
</dbReference>
<feature type="compositionally biased region" description="Polar residues" evidence="3">
    <location>
        <begin position="449"/>
        <end position="458"/>
    </location>
</feature>
<evidence type="ECO:0000259" key="4">
    <source>
        <dbReference type="PROSITE" id="PS50966"/>
    </source>
</evidence>
<comment type="subcellular location">
    <subcellularLocation>
        <location evidence="2">Nucleus</location>
    </subcellularLocation>
</comment>
<feature type="region of interest" description="Disordered" evidence="3">
    <location>
        <begin position="424"/>
        <end position="458"/>
    </location>
</feature>
<evidence type="ECO:0000256" key="3">
    <source>
        <dbReference type="SAM" id="MobiDB-lite"/>
    </source>
</evidence>
<keyword evidence="2" id="KW-0862">Zinc</keyword>
<dbReference type="Proteomes" id="UP000289738">
    <property type="component" value="Chromosome A04"/>
</dbReference>
<protein>
    <recommendedName>
        <fullName evidence="2">Protein FAR1-RELATED SEQUENCE</fullName>
    </recommendedName>
</protein>
<keyword evidence="2" id="KW-0539">Nucleus</keyword>
<evidence type="ECO:0000256" key="2">
    <source>
        <dbReference type="RuleBase" id="RU367018"/>
    </source>
</evidence>
<dbReference type="AlphaFoldDB" id="A0A445DG16"/>
<evidence type="ECO:0000256" key="1">
    <source>
        <dbReference type="PROSITE-ProRule" id="PRU00325"/>
    </source>
</evidence>
<feature type="region of interest" description="Disordered" evidence="3">
    <location>
        <begin position="75"/>
        <end position="96"/>
    </location>
</feature>
<dbReference type="PANTHER" id="PTHR31669:SF292">
    <property type="entry name" value="OS02G0262500 PROTEIN"/>
    <property type="match status" value="1"/>
</dbReference>
<comment type="similarity">
    <text evidence="2">Belongs to the FHY3/FAR1 family.</text>
</comment>
<reference evidence="5 6" key="1">
    <citation type="submission" date="2019-01" db="EMBL/GenBank/DDBJ databases">
        <title>Sequencing of cultivated peanut Arachis hypogaea provides insights into genome evolution and oil improvement.</title>
        <authorList>
            <person name="Chen X."/>
        </authorList>
    </citation>
    <scope>NUCLEOTIDE SEQUENCE [LARGE SCALE GENOMIC DNA]</scope>
    <source>
        <strain evidence="6">cv. Fuhuasheng</strain>
        <tissue evidence="5">Leaves</tissue>
    </source>
</reference>
<accession>A0A445DG16</accession>
<keyword evidence="2" id="KW-0479">Metal-binding</keyword>
<dbReference type="GO" id="GO:0005634">
    <property type="term" value="C:nucleus"/>
    <property type="evidence" value="ECO:0007669"/>
    <property type="project" value="UniProtKB-SubCell"/>
</dbReference>
<keyword evidence="6" id="KW-1185">Reference proteome</keyword>
<dbReference type="PANTHER" id="PTHR31669">
    <property type="entry name" value="PROTEIN FAR1-RELATED SEQUENCE 10-RELATED"/>
    <property type="match status" value="1"/>
</dbReference>
<proteinExistence type="inferred from homology"/>
<dbReference type="InterPro" id="IPR031052">
    <property type="entry name" value="FHY3/FAR1"/>
</dbReference>